<dbReference type="RefSeq" id="WP_057002286.1">
    <property type="nucleotide sequence ID" value="NZ_AZGA01000002.1"/>
</dbReference>
<evidence type="ECO:0000256" key="4">
    <source>
        <dbReference type="ARBA" id="ARBA00022679"/>
    </source>
</evidence>
<dbReference type="GO" id="GO:0009089">
    <property type="term" value="P:lysine biosynthetic process via diaminopimelate"/>
    <property type="evidence" value="ECO:0007669"/>
    <property type="project" value="UniProtKB-UniPathway"/>
</dbReference>
<keyword evidence="8" id="KW-0220">Diaminopimelate biosynthesis</keyword>
<feature type="binding site" evidence="10">
    <location>
        <position position="225"/>
    </location>
    <ligand>
        <name>ATP</name>
        <dbReference type="ChEBI" id="CHEBI:30616"/>
    </ligand>
</feature>
<comment type="function">
    <text evidence="1">Catalyzes the phosphorylation of the beta-carboxyl group of aspartic acid with ATP to yield 4-phospho-L-aspartate, which is involved in the branched biosynthetic pathway leading to the biosynthesis of amino acids threonine, isoleucine and methionine.</text>
</comment>
<organism evidence="15 16">
    <name type="scientific">Agrilactobacillus composti DSM 18527 = JCM 14202</name>
    <dbReference type="NCBI Taxonomy" id="1423734"/>
    <lineage>
        <taxon>Bacteria</taxon>
        <taxon>Bacillati</taxon>
        <taxon>Bacillota</taxon>
        <taxon>Bacilli</taxon>
        <taxon>Lactobacillales</taxon>
        <taxon>Lactobacillaceae</taxon>
        <taxon>Agrilactobacillus</taxon>
    </lineage>
</organism>
<dbReference type="Gene3D" id="3.40.1160.10">
    <property type="entry name" value="Acetylglutamate kinase-like"/>
    <property type="match status" value="1"/>
</dbReference>
<dbReference type="InterPro" id="IPR001341">
    <property type="entry name" value="Asp_kinase"/>
</dbReference>
<evidence type="ECO:0000259" key="14">
    <source>
        <dbReference type="Pfam" id="PF22468"/>
    </source>
</evidence>
<dbReference type="EC" id="2.7.2.4" evidence="11"/>
<dbReference type="InterPro" id="IPR001048">
    <property type="entry name" value="Asp/Glu/Uridylate_kinase"/>
</dbReference>
<comment type="pathway">
    <text evidence="12">Amino-acid biosynthesis; L-threonine biosynthesis; L-threonine from L-aspartate: step 1/5.</text>
</comment>
<dbReference type="InterPro" id="IPR018042">
    <property type="entry name" value="Aspartate_kinase_CS"/>
</dbReference>
<feature type="binding site" evidence="10">
    <location>
        <position position="49"/>
    </location>
    <ligand>
        <name>substrate</name>
    </ligand>
</feature>
<dbReference type="GO" id="GO:0005829">
    <property type="term" value="C:cytosol"/>
    <property type="evidence" value="ECO:0007669"/>
    <property type="project" value="TreeGrafter"/>
</dbReference>
<dbReference type="PATRIC" id="fig|1423734.3.peg.2568"/>
<dbReference type="EMBL" id="AZGA01000002">
    <property type="protein sequence ID" value="KRM36657.1"/>
    <property type="molecule type" value="Genomic_DNA"/>
</dbReference>
<comment type="pathway">
    <text evidence="12">Amino-acid biosynthesis; L-methionine biosynthesis via de novo pathway; L-homoserine from L-aspartate: step 1/3.</text>
</comment>
<dbReference type="GO" id="GO:0009088">
    <property type="term" value="P:threonine biosynthetic process"/>
    <property type="evidence" value="ECO:0007669"/>
    <property type="project" value="UniProtKB-UniPathway"/>
</dbReference>
<dbReference type="AlphaFoldDB" id="A0A0R1Y3P4"/>
<keyword evidence="7 10" id="KW-0067">ATP-binding</keyword>
<dbReference type="GO" id="GO:0005524">
    <property type="term" value="F:ATP binding"/>
    <property type="evidence" value="ECO:0007669"/>
    <property type="project" value="UniProtKB-KW"/>
</dbReference>
<feature type="domain" description="Aspartokinase ACT" evidence="14">
    <location>
        <begin position="388"/>
        <end position="448"/>
    </location>
</feature>
<dbReference type="CDD" id="cd04911">
    <property type="entry name" value="ACT_AKiii-YclM-BS_1"/>
    <property type="match status" value="1"/>
</dbReference>
<reference evidence="15 16" key="1">
    <citation type="journal article" date="2015" name="Genome Announc.">
        <title>Expanding the biotechnology potential of lactobacilli through comparative genomics of 213 strains and associated genera.</title>
        <authorList>
            <person name="Sun Z."/>
            <person name="Harris H.M."/>
            <person name="McCann A."/>
            <person name="Guo C."/>
            <person name="Argimon S."/>
            <person name="Zhang W."/>
            <person name="Yang X."/>
            <person name="Jeffery I.B."/>
            <person name="Cooney J.C."/>
            <person name="Kagawa T.F."/>
            <person name="Liu W."/>
            <person name="Song Y."/>
            <person name="Salvetti E."/>
            <person name="Wrobel A."/>
            <person name="Rasinkangas P."/>
            <person name="Parkhill J."/>
            <person name="Rea M.C."/>
            <person name="O'Sullivan O."/>
            <person name="Ritari J."/>
            <person name="Douillard F.P."/>
            <person name="Paul Ross R."/>
            <person name="Yang R."/>
            <person name="Briner A.E."/>
            <person name="Felis G.E."/>
            <person name="de Vos W.M."/>
            <person name="Barrangou R."/>
            <person name="Klaenhammer T.R."/>
            <person name="Caufield P.W."/>
            <person name="Cui Y."/>
            <person name="Zhang H."/>
            <person name="O'Toole P.W."/>
        </authorList>
    </citation>
    <scope>NUCLEOTIDE SEQUENCE [LARGE SCALE GENOMIC DNA]</scope>
    <source>
        <strain evidence="15 16">DSM 18527</strain>
    </source>
</reference>
<dbReference type="InterPro" id="IPR054352">
    <property type="entry name" value="ACT_Aspartokinase"/>
</dbReference>
<evidence type="ECO:0000256" key="1">
    <source>
        <dbReference type="ARBA" id="ARBA00003121"/>
    </source>
</evidence>
<evidence type="ECO:0000256" key="2">
    <source>
        <dbReference type="ARBA" id="ARBA00004766"/>
    </source>
</evidence>
<evidence type="ECO:0000259" key="13">
    <source>
        <dbReference type="Pfam" id="PF00696"/>
    </source>
</evidence>
<dbReference type="UniPathway" id="UPA00051">
    <property type="reaction ID" value="UER00462"/>
</dbReference>
<dbReference type="GO" id="GO:0009090">
    <property type="term" value="P:homoserine biosynthetic process"/>
    <property type="evidence" value="ECO:0007669"/>
    <property type="project" value="TreeGrafter"/>
</dbReference>
<gene>
    <name evidence="15" type="ORF">FC83_GL002532</name>
</gene>
<feature type="domain" description="Aspartate/glutamate/uridylate kinase" evidence="13">
    <location>
        <begin position="2"/>
        <end position="276"/>
    </location>
</feature>
<dbReference type="InterPro" id="IPR036393">
    <property type="entry name" value="AceGlu_kinase-like_sf"/>
</dbReference>
<dbReference type="Gene3D" id="3.30.2130.10">
    <property type="entry name" value="VC0802-like"/>
    <property type="match status" value="1"/>
</dbReference>
<evidence type="ECO:0000313" key="16">
    <source>
        <dbReference type="Proteomes" id="UP000051236"/>
    </source>
</evidence>
<dbReference type="InterPro" id="IPR045865">
    <property type="entry name" value="ACT-like_dom_sf"/>
</dbReference>
<dbReference type="SUPFAM" id="SSF55021">
    <property type="entry name" value="ACT-like"/>
    <property type="match status" value="2"/>
</dbReference>
<dbReference type="GO" id="GO:0019877">
    <property type="term" value="P:diaminopimelate biosynthetic process"/>
    <property type="evidence" value="ECO:0007669"/>
    <property type="project" value="UniProtKB-KW"/>
</dbReference>
<dbReference type="Gene3D" id="1.20.120.1320">
    <property type="entry name" value="Aspartokinase, catalytic domain"/>
    <property type="match status" value="1"/>
</dbReference>
<evidence type="ECO:0000256" key="5">
    <source>
        <dbReference type="ARBA" id="ARBA00022741"/>
    </source>
</evidence>
<evidence type="ECO:0000256" key="8">
    <source>
        <dbReference type="ARBA" id="ARBA00022915"/>
    </source>
</evidence>
<comment type="catalytic activity">
    <reaction evidence="9 11">
        <text>L-aspartate + ATP = 4-phospho-L-aspartate + ADP</text>
        <dbReference type="Rhea" id="RHEA:23776"/>
        <dbReference type="ChEBI" id="CHEBI:29991"/>
        <dbReference type="ChEBI" id="CHEBI:30616"/>
        <dbReference type="ChEBI" id="CHEBI:57535"/>
        <dbReference type="ChEBI" id="CHEBI:456216"/>
        <dbReference type="EC" id="2.7.2.4"/>
    </reaction>
</comment>
<comment type="similarity">
    <text evidence="3 11">Belongs to the aspartokinase family.</text>
</comment>
<dbReference type="InterPro" id="IPR042199">
    <property type="entry name" value="AsparK_Bifunc_asparK/hSer_DH"/>
</dbReference>
<dbReference type="SUPFAM" id="SSF53633">
    <property type="entry name" value="Carbamate kinase-like"/>
    <property type="match status" value="1"/>
</dbReference>
<comment type="pathway">
    <text evidence="2 12">Amino-acid biosynthesis; L-lysine biosynthesis via DAP pathway; (S)-tetrahydrodipicolinate from L-aspartate: step 1/4.</text>
</comment>
<keyword evidence="4 11" id="KW-0808">Transferase</keyword>
<dbReference type="PROSITE" id="PS00324">
    <property type="entry name" value="ASPARTOKINASE"/>
    <property type="match status" value="1"/>
</dbReference>
<evidence type="ECO:0000256" key="9">
    <source>
        <dbReference type="ARBA" id="ARBA00047872"/>
    </source>
</evidence>
<dbReference type="UniPathway" id="UPA00034">
    <property type="reaction ID" value="UER00015"/>
</dbReference>
<keyword evidence="16" id="KW-1185">Reference proteome</keyword>
<comment type="caution">
    <text evidence="15">The sequence shown here is derived from an EMBL/GenBank/DDBJ whole genome shotgun (WGS) entry which is preliminary data.</text>
</comment>
<dbReference type="NCBIfam" id="NF006540">
    <property type="entry name" value="PRK09034.1"/>
    <property type="match status" value="1"/>
</dbReference>
<evidence type="ECO:0000313" key="15">
    <source>
        <dbReference type="EMBL" id="KRM36657.1"/>
    </source>
</evidence>
<protein>
    <recommendedName>
        <fullName evidence="11">Aspartokinase</fullName>
        <ecNumber evidence="11">2.7.2.4</ecNumber>
    </recommendedName>
</protein>
<evidence type="ECO:0000256" key="7">
    <source>
        <dbReference type="ARBA" id="ARBA00022840"/>
    </source>
</evidence>
<evidence type="ECO:0000256" key="11">
    <source>
        <dbReference type="RuleBase" id="RU003448"/>
    </source>
</evidence>
<sequence length="461" mass="50208">MKVAKFGGSSLASGGQLQKVINIIKADPKRKIVVVSAPGKRTKDDTKVTDLLIKYCNTVINNEDPTGIQSKIIQRYRAIGEHFNLPEGELQPIITGIEQLATQVFPSRAYQMAAFKAAGENNNAKLVAAVFNHQGIPAQYMNPKDIGLMVTDVPNDAQILDFSYKQLAGLSEYTKTLVIPGFFGYNQAGEVCTFSRGGSDITGAIVAKAVAAEEYENFTDVDAIYAANPNIIPNPRKITHLTFQEMRELSYAGFSVFHDEALIPAIEGKVPVVVKNTNHPDLPGTLISETKPIDQKNIVSGIASDSGFTGIYLRKYLMNKQVGFTLKLLQILADFGVSYEHMPSGIDDLTIIIRSRELTPDLEAKIQSRIESEIHPDDFQITHNYAMVMIVGEGIQDRIGTMAAATASIAAANVSIVMLNHGASPVSITIGIRDSDADQAVKSLYDTFINHKPVHLMDGIL</sequence>
<dbReference type="STRING" id="1423734.FC83_GL002532"/>
<dbReference type="GO" id="GO:0004072">
    <property type="term" value="F:aspartate kinase activity"/>
    <property type="evidence" value="ECO:0007669"/>
    <property type="project" value="UniProtKB-EC"/>
</dbReference>
<dbReference type="CDD" id="cd04245">
    <property type="entry name" value="AAK_AKiii-YclM-BS"/>
    <property type="match status" value="1"/>
</dbReference>
<dbReference type="PANTHER" id="PTHR21499:SF67">
    <property type="entry name" value="ASPARTOKINASE 3"/>
    <property type="match status" value="1"/>
</dbReference>
<dbReference type="Pfam" id="PF22468">
    <property type="entry name" value="ACT_9"/>
    <property type="match status" value="1"/>
</dbReference>
<feature type="binding site" evidence="10">
    <location>
        <position position="120"/>
    </location>
    <ligand>
        <name>substrate</name>
    </ligand>
</feature>
<evidence type="ECO:0000256" key="12">
    <source>
        <dbReference type="RuleBase" id="RU004249"/>
    </source>
</evidence>
<dbReference type="InterPro" id="IPR035804">
    <property type="entry name" value="AKIII_YclM_N"/>
</dbReference>
<evidence type="ECO:0000256" key="3">
    <source>
        <dbReference type="ARBA" id="ARBA00010122"/>
    </source>
</evidence>
<dbReference type="NCBIfam" id="TIGR00657">
    <property type="entry name" value="asp_kinases"/>
    <property type="match status" value="1"/>
</dbReference>
<name>A0A0R1Y3P4_9LACO</name>
<dbReference type="PIRSF" id="PIRSF000726">
    <property type="entry name" value="Asp_kin"/>
    <property type="match status" value="1"/>
</dbReference>
<dbReference type="Proteomes" id="UP000051236">
    <property type="component" value="Unassembled WGS sequence"/>
</dbReference>
<dbReference type="UniPathway" id="UPA00050">
    <property type="reaction ID" value="UER00461"/>
</dbReference>
<evidence type="ECO:0000256" key="10">
    <source>
        <dbReference type="PIRSR" id="PIRSR000726-1"/>
    </source>
</evidence>
<feature type="binding site" evidence="10">
    <location>
        <begin position="5"/>
        <end position="8"/>
    </location>
    <ligand>
        <name>ATP</name>
        <dbReference type="ChEBI" id="CHEBI:30616"/>
    </ligand>
</feature>
<dbReference type="InterPro" id="IPR005260">
    <property type="entry name" value="Asp_kin_monofn"/>
</dbReference>
<keyword evidence="12" id="KW-0028">Amino-acid biosynthesis</keyword>
<dbReference type="PANTHER" id="PTHR21499">
    <property type="entry name" value="ASPARTATE KINASE"/>
    <property type="match status" value="1"/>
</dbReference>
<dbReference type="FunFam" id="3.40.1160.10:FF:000027">
    <property type="entry name" value="Aspartokinase"/>
    <property type="match status" value="1"/>
</dbReference>
<evidence type="ECO:0000256" key="6">
    <source>
        <dbReference type="ARBA" id="ARBA00022777"/>
    </source>
</evidence>
<keyword evidence="5 10" id="KW-0547">Nucleotide-binding</keyword>
<dbReference type="Pfam" id="PF00696">
    <property type="entry name" value="AA_kinase"/>
    <property type="match status" value="1"/>
</dbReference>
<feature type="binding site" evidence="10">
    <location>
        <begin position="219"/>
        <end position="220"/>
    </location>
    <ligand>
        <name>ATP</name>
        <dbReference type="ChEBI" id="CHEBI:30616"/>
    </ligand>
</feature>
<accession>A0A0R1Y3P4</accession>
<dbReference type="eggNOG" id="COG0527">
    <property type="taxonomic scope" value="Bacteria"/>
</dbReference>
<keyword evidence="6 11" id="KW-0418">Kinase</keyword>
<proteinExistence type="inferred from homology"/>